<feature type="compositionally biased region" description="Low complexity" evidence="3">
    <location>
        <begin position="351"/>
        <end position="361"/>
    </location>
</feature>
<feature type="signal peptide" evidence="4">
    <location>
        <begin position="1"/>
        <end position="31"/>
    </location>
</feature>
<gene>
    <name evidence="6" type="ORF">CE139_11920</name>
</gene>
<evidence type="ECO:0000256" key="2">
    <source>
        <dbReference type="ARBA" id="ARBA00023295"/>
    </source>
</evidence>
<dbReference type="AlphaFoldDB" id="A0A2Z5A6P0"/>
<evidence type="ECO:0000256" key="4">
    <source>
        <dbReference type="SAM" id="SignalP"/>
    </source>
</evidence>
<name>A0A2Z5A6P0_9PSED</name>
<accession>A0A2Z5A6P0</accession>
<feature type="region of interest" description="Disordered" evidence="3">
    <location>
        <begin position="492"/>
        <end position="532"/>
    </location>
</feature>
<keyword evidence="1" id="KW-0378">Hydrolase</keyword>
<feature type="compositionally biased region" description="Low complexity" evidence="3">
    <location>
        <begin position="379"/>
        <end position="412"/>
    </location>
</feature>
<evidence type="ECO:0000256" key="1">
    <source>
        <dbReference type="ARBA" id="ARBA00022801"/>
    </source>
</evidence>
<dbReference type="PANTHER" id="PTHR34142">
    <property type="entry name" value="ENDO-BETA-1,4-GLUCANASE A"/>
    <property type="match status" value="1"/>
</dbReference>
<reference evidence="6 7" key="1">
    <citation type="submission" date="2017-06" db="EMBL/GenBank/DDBJ databases">
        <title>Evolution towards high GC content and high-temperature stress adaptation in endophytic Pseudomonas oryzihabitans impacted its plant-growth promoting traits.</title>
        <authorList>
            <person name="Nascimento F.X."/>
        </authorList>
    </citation>
    <scope>NUCLEOTIDE SEQUENCE [LARGE SCALE GENOMIC DNA]</scope>
    <source>
        <strain evidence="6 7">MS8</strain>
    </source>
</reference>
<feature type="domain" description="Glycoside hydrolase family 5" evidence="5">
    <location>
        <begin position="611"/>
        <end position="859"/>
    </location>
</feature>
<evidence type="ECO:0000256" key="3">
    <source>
        <dbReference type="SAM" id="MobiDB-lite"/>
    </source>
</evidence>
<dbReference type="GO" id="GO:0004553">
    <property type="term" value="F:hydrolase activity, hydrolyzing O-glycosyl compounds"/>
    <property type="evidence" value="ECO:0007669"/>
    <property type="project" value="InterPro"/>
</dbReference>
<dbReference type="RefSeq" id="WP_208694778.1">
    <property type="nucleotide sequence ID" value="NZ_CP022198.1"/>
</dbReference>
<organism evidence="6 7">
    <name type="scientific">Pseudomonas oryzihabitans</name>
    <dbReference type="NCBI Taxonomy" id="47885"/>
    <lineage>
        <taxon>Bacteria</taxon>
        <taxon>Pseudomonadati</taxon>
        <taxon>Pseudomonadota</taxon>
        <taxon>Gammaproteobacteria</taxon>
        <taxon>Pseudomonadales</taxon>
        <taxon>Pseudomonadaceae</taxon>
        <taxon>Pseudomonas</taxon>
    </lineage>
</organism>
<dbReference type="InterPro" id="IPR001547">
    <property type="entry name" value="Glyco_hydro_5"/>
</dbReference>
<evidence type="ECO:0000313" key="6">
    <source>
        <dbReference type="EMBL" id="AXA66498.1"/>
    </source>
</evidence>
<keyword evidence="2" id="KW-0326">Glycosidase</keyword>
<feature type="chain" id="PRO_5016424742" evidence="4">
    <location>
        <begin position="32"/>
        <end position="899"/>
    </location>
</feature>
<dbReference type="Gene3D" id="3.20.20.80">
    <property type="entry name" value="Glycosidases"/>
    <property type="match status" value="2"/>
</dbReference>
<protein>
    <submittedName>
        <fullName evidence="6">Cellulase</fullName>
    </submittedName>
</protein>
<evidence type="ECO:0000259" key="5">
    <source>
        <dbReference type="Pfam" id="PF00150"/>
    </source>
</evidence>
<dbReference type="EMBL" id="CP022198">
    <property type="protein sequence ID" value="AXA66498.1"/>
    <property type="molecule type" value="Genomic_DNA"/>
</dbReference>
<feature type="region of interest" description="Disordered" evidence="3">
    <location>
        <begin position="348"/>
        <end position="412"/>
    </location>
</feature>
<dbReference type="InterPro" id="IPR017853">
    <property type="entry name" value="GH"/>
</dbReference>
<feature type="compositionally biased region" description="Gly residues" evidence="3">
    <location>
        <begin position="362"/>
        <end position="378"/>
    </location>
</feature>
<dbReference type="PANTHER" id="PTHR34142:SF1">
    <property type="entry name" value="GLYCOSIDE HYDROLASE FAMILY 5 DOMAIN-CONTAINING PROTEIN"/>
    <property type="match status" value="1"/>
</dbReference>
<dbReference type="STRING" id="47885.APT59_08520"/>
<keyword evidence="4" id="KW-0732">Signal</keyword>
<dbReference type="GO" id="GO:0009251">
    <property type="term" value="P:glucan catabolic process"/>
    <property type="evidence" value="ECO:0007669"/>
    <property type="project" value="TreeGrafter"/>
</dbReference>
<dbReference type="Proteomes" id="UP000250579">
    <property type="component" value="Chromosome"/>
</dbReference>
<feature type="region of interest" description="Disordered" evidence="3">
    <location>
        <begin position="544"/>
        <end position="577"/>
    </location>
</feature>
<sequence>MMNPSFLKFSRRAAQLLPFVAALTLATGAKAEQVNLVGLNLSGAGFAGQVLPGVNGTHYIFPVEAYFKQWSGKGIKLIRFPVIWERLQPVLGGPLDPTYAALVDQTFANAQKYGMRIILDLHNYTFYRGSVIGSAAVPYDRYQEIMTRIAQRWSSQPSLYAYDIMNEPHDSMAQWPIAAQYGINGVRAVDKTKPIMIEGNGWSEATRWPWWNDSLLALKDPSDNLIFQAHSYFDESAGGNYTGIDVGKLGPDYGVERVRPFVEWLKKNKKRGMIGEFGVPDNDPRWLPLMDRMLAYLKQNCIPSTYWAAGPGWGNYFLSVEPVNGADRPQWPTLKKYIDDSSCTAIGPLASGTGSTPASGTGATGGSSGSTGSSGGSSSGNSGSNSGSSPSTGTPAGSGNSGGSTTTGVTTSINDFTNEDWLHGVYRKSAGFSIPASAANVGAFKVGAQLTPADGKSYKVTYAQVVGSNMSVFIESPQLDGNAYGYPKTLKTGTTTTSGTPATVPGTTTGSTGSAGSSSSGSNAGTNTGSAAPAVTAPVVEVKPATGAGSSGSTGSTGSTTPAAGSTTTPTGSSGTPANSAKLNLVGLNFSGAAFAPQTLPGVLNVNYIMPGEANFQQWSAKGVRLIRFPVIWERLQTRFFGSLEGTYTQQVTQVLELAKKYNMKVILALDNGGRYKGTLIGTGTVTNFNYWDLMYRLAYQWGNHAALYGYDIMGKPNGADSGWPVTAQSGIDGVRTMDRTHPVIVQGNAWGSAANWPGVSNALLNLKDPANNIIYAGNVYLDEDGSGSYTAQNMNNFDPQVGVNRVKPFVEWLKRNGKRGMIAEFGVPAGDSRWLAATDNLLAYLQQNCMPLTYWAAGPGWGAAALAVEPINGVERPQWPTLKKYVDASNSCTAVGPR</sequence>
<feature type="domain" description="Glycoside hydrolase family 5" evidence="5">
    <location>
        <begin position="55"/>
        <end position="310"/>
    </location>
</feature>
<proteinExistence type="predicted"/>
<dbReference type="Pfam" id="PF00150">
    <property type="entry name" value="Cellulase"/>
    <property type="match status" value="2"/>
</dbReference>
<dbReference type="SUPFAM" id="SSF51445">
    <property type="entry name" value="(Trans)glycosidases"/>
    <property type="match status" value="2"/>
</dbReference>
<evidence type="ECO:0000313" key="7">
    <source>
        <dbReference type="Proteomes" id="UP000250579"/>
    </source>
</evidence>